<feature type="transmembrane region" description="Helical" evidence="1">
    <location>
        <begin position="251"/>
        <end position="268"/>
    </location>
</feature>
<keyword evidence="1" id="KW-0812">Transmembrane</keyword>
<keyword evidence="1" id="KW-0472">Membrane</keyword>
<dbReference type="RefSeq" id="WP_145944139.1">
    <property type="nucleotide sequence ID" value="NZ_CP017641.1"/>
</dbReference>
<name>A0A1P8WFN9_9PLAN</name>
<feature type="transmembrane region" description="Helical" evidence="1">
    <location>
        <begin position="103"/>
        <end position="123"/>
    </location>
</feature>
<dbReference type="KEGG" id="fmr:Fuma_02469"/>
<feature type="transmembrane region" description="Helical" evidence="1">
    <location>
        <begin position="427"/>
        <end position="448"/>
    </location>
</feature>
<feature type="transmembrane region" description="Helical" evidence="1">
    <location>
        <begin position="17"/>
        <end position="38"/>
    </location>
</feature>
<accession>A0A1P8WFN9</accession>
<dbReference type="STRING" id="1891926.Fuma_02469"/>
<feature type="transmembrane region" description="Helical" evidence="1">
    <location>
        <begin position="280"/>
        <end position="299"/>
    </location>
</feature>
<feature type="transmembrane region" description="Helical" evidence="1">
    <location>
        <begin position="502"/>
        <end position="521"/>
    </location>
</feature>
<feature type="transmembrane region" description="Helical" evidence="1">
    <location>
        <begin position="460"/>
        <end position="482"/>
    </location>
</feature>
<sequence>MTVPANIPNSATRRARWLVVLSPLIPAAMYLLAAWALAKTTGQTDFWSAACFDPRSAGEISITHLTALVLIAAGATLFLFGTPAVLGLLAFRSRTRFRSTTHVWSFAFNSLALFLLCLVLRPTVGIDRLSFFVGWLVWSIGLAIVVSRSGESFSELASFWQRHRKAVGVSITTIIAGVLLFSSEQFLQCFNGDGVESLELARSLRQHVLPTWEIETIDRFGAVIVNPALINSYWTVGLQVLLGDHELATRLSYWVCWLGILLVCFRMIKHFGNVTWGTATVMSLSVLLVTLWNTFYVGYNPYMADLANPGVPDALFTLCLLLSFDALLQKDCAAYIVATVLGSLVLYAGPVMFVLTGIAALFWRPMERTRLLKAGIMGATALAGIAGSYVLWGWSEGLLEGWRATLQGEYIVDFFAPYPRLYANGIYTGYFVLGCGGLPAVAVIRALFRSSWEQTVATVILCYLTIVLCSASKNLHYLVPLLPPTVMLWCIGQTRDKMHRSWQTSVVAIISMAVCLALCWPRSRPVFTLNRDLGALTTFQTDNYQEACRWSDVVLLYDLNVASWPASNHVWVAYSKLEATPTERRPILLTTKAVPPGYHLRAGSETGGLKLCIDIVNTDWLRWTMSRQPETGLERFPWIFQPIAVRPRPKLDL</sequence>
<protein>
    <recommendedName>
        <fullName evidence="4">Glycosyltransferase RgtA/B/C/D-like domain-containing protein</fullName>
    </recommendedName>
</protein>
<dbReference type="Proteomes" id="UP000187735">
    <property type="component" value="Chromosome"/>
</dbReference>
<reference evidence="2 3" key="1">
    <citation type="journal article" date="2016" name="Front. Microbiol.">
        <title>Fuerstia marisgermanicae gen. nov., sp. nov., an Unusual Member of the Phylum Planctomycetes from the German Wadden Sea.</title>
        <authorList>
            <person name="Kohn T."/>
            <person name="Heuer A."/>
            <person name="Jogler M."/>
            <person name="Vollmers J."/>
            <person name="Boedeker C."/>
            <person name="Bunk B."/>
            <person name="Rast P."/>
            <person name="Borchert D."/>
            <person name="Glockner I."/>
            <person name="Freese H.M."/>
            <person name="Klenk H.P."/>
            <person name="Overmann J."/>
            <person name="Kaster A.K."/>
            <person name="Rohde M."/>
            <person name="Wiegand S."/>
            <person name="Jogler C."/>
        </authorList>
    </citation>
    <scope>NUCLEOTIDE SEQUENCE [LARGE SCALE GENOMIC DNA]</scope>
    <source>
        <strain evidence="2 3">NH11</strain>
    </source>
</reference>
<feature type="transmembrane region" description="Helical" evidence="1">
    <location>
        <begin position="129"/>
        <end position="146"/>
    </location>
</feature>
<dbReference type="AlphaFoldDB" id="A0A1P8WFN9"/>
<evidence type="ECO:0008006" key="4">
    <source>
        <dbReference type="Google" id="ProtNLM"/>
    </source>
</evidence>
<feature type="transmembrane region" description="Helical" evidence="1">
    <location>
        <begin position="65"/>
        <end position="91"/>
    </location>
</feature>
<evidence type="ECO:0000313" key="3">
    <source>
        <dbReference type="Proteomes" id="UP000187735"/>
    </source>
</evidence>
<gene>
    <name evidence="2" type="ORF">Fuma_02469</name>
</gene>
<feature type="transmembrane region" description="Helical" evidence="1">
    <location>
        <begin position="374"/>
        <end position="394"/>
    </location>
</feature>
<proteinExistence type="predicted"/>
<evidence type="ECO:0000313" key="2">
    <source>
        <dbReference type="EMBL" id="APZ92857.1"/>
    </source>
</evidence>
<feature type="transmembrane region" description="Helical" evidence="1">
    <location>
        <begin position="166"/>
        <end position="183"/>
    </location>
</feature>
<evidence type="ECO:0000256" key="1">
    <source>
        <dbReference type="SAM" id="Phobius"/>
    </source>
</evidence>
<keyword evidence="3" id="KW-1185">Reference proteome</keyword>
<feature type="transmembrane region" description="Helical" evidence="1">
    <location>
        <begin position="333"/>
        <end position="362"/>
    </location>
</feature>
<dbReference type="EMBL" id="CP017641">
    <property type="protein sequence ID" value="APZ92857.1"/>
    <property type="molecule type" value="Genomic_DNA"/>
</dbReference>
<organism evidence="2 3">
    <name type="scientific">Fuerstiella marisgermanici</name>
    <dbReference type="NCBI Taxonomy" id="1891926"/>
    <lineage>
        <taxon>Bacteria</taxon>
        <taxon>Pseudomonadati</taxon>
        <taxon>Planctomycetota</taxon>
        <taxon>Planctomycetia</taxon>
        <taxon>Planctomycetales</taxon>
        <taxon>Planctomycetaceae</taxon>
        <taxon>Fuerstiella</taxon>
    </lineage>
</organism>
<keyword evidence="1" id="KW-1133">Transmembrane helix</keyword>